<evidence type="ECO:0000313" key="1">
    <source>
        <dbReference type="EMBL" id="KAJ4442144.1"/>
    </source>
</evidence>
<name>A0ABQ8T835_PERAM</name>
<evidence type="ECO:0000313" key="2">
    <source>
        <dbReference type="Proteomes" id="UP001148838"/>
    </source>
</evidence>
<keyword evidence="2" id="KW-1185">Reference proteome</keyword>
<dbReference type="EMBL" id="JAJSOF020000015">
    <property type="protein sequence ID" value="KAJ4442144.1"/>
    <property type="molecule type" value="Genomic_DNA"/>
</dbReference>
<reference evidence="1 2" key="1">
    <citation type="journal article" date="2022" name="Allergy">
        <title>Genome assembly and annotation of Periplaneta americana reveal a comprehensive cockroach allergen profile.</title>
        <authorList>
            <person name="Wang L."/>
            <person name="Xiong Q."/>
            <person name="Saelim N."/>
            <person name="Wang L."/>
            <person name="Nong W."/>
            <person name="Wan A.T."/>
            <person name="Shi M."/>
            <person name="Liu X."/>
            <person name="Cao Q."/>
            <person name="Hui J.H.L."/>
            <person name="Sookrung N."/>
            <person name="Leung T.F."/>
            <person name="Tungtrongchitr A."/>
            <person name="Tsui S.K.W."/>
        </authorList>
    </citation>
    <scope>NUCLEOTIDE SEQUENCE [LARGE SCALE GENOMIC DNA]</scope>
    <source>
        <strain evidence="1">PWHHKU_190912</strain>
    </source>
</reference>
<comment type="caution">
    <text evidence="1">The sequence shown here is derived from an EMBL/GenBank/DDBJ whole genome shotgun (WGS) entry which is preliminary data.</text>
</comment>
<accession>A0ABQ8T835</accession>
<sequence length="300" mass="35548">MTAKDIESSVSHLDNTIPLSKQETWRWAPVLDHSTPSEVPVMESSQVKYKPAVKIENVRREKENKPHILKSHNRNSTITYNAYNELQVSKKIQHSYRVDKPYTFYKYSLKRDPVDVNINPYCSQLSFSSSSISVDSDLGMHNYRVLVGRPEGKIPLERSRRRWEDTIKIDLRELGYDGRDWINLAQDRDRWWAYVRAAMNLRVLLKLFVNGWSVATTEWNRDYVVKKGYGIEKWKWFVVLYNRCYPNIRLEKPREIRQDNWLLSSNSRFTQYEEAVATNILCNLPKRDSKPRPSEAYDHE</sequence>
<protein>
    <submittedName>
        <fullName evidence="1">Uncharacterized protein</fullName>
    </submittedName>
</protein>
<dbReference type="Proteomes" id="UP001148838">
    <property type="component" value="Unassembled WGS sequence"/>
</dbReference>
<proteinExistence type="predicted"/>
<organism evidence="1 2">
    <name type="scientific">Periplaneta americana</name>
    <name type="common">American cockroach</name>
    <name type="synonym">Blatta americana</name>
    <dbReference type="NCBI Taxonomy" id="6978"/>
    <lineage>
        <taxon>Eukaryota</taxon>
        <taxon>Metazoa</taxon>
        <taxon>Ecdysozoa</taxon>
        <taxon>Arthropoda</taxon>
        <taxon>Hexapoda</taxon>
        <taxon>Insecta</taxon>
        <taxon>Pterygota</taxon>
        <taxon>Neoptera</taxon>
        <taxon>Polyneoptera</taxon>
        <taxon>Dictyoptera</taxon>
        <taxon>Blattodea</taxon>
        <taxon>Blattoidea</taxon>
        <taxon>Blattidae</taxon>
        <taxon>Blattinae</taxon>
        <taxon>Periplaneta</taxon>
    </lineage>
</organism>
<gene>
    <name evidence="1" type="ORF">ANN_12010</name>
</gene>